<gene>
    <name evidence="1" type="ORF">K0B96_04870</name>
</gene>
<sequence length="167" mass="18311">MALFGSRATLRDQTADRPEAFAAAFSYLEEVFRPGSPAAARLAALAAGETKRVELSDGAFALEQAYWTKAREDGFFESHRRYIDVQVVVAGHEAMEVVDLSRVEQTAPYDAERDFIKHGEQVQASRLMLGEGEAAVFFPADVHMPSLRSGADPQLVRKSVVKVPVIA</sequence>
<reference evidence="1" key="1">
    <citation type="submission" date="2021-08" db="EMBL/GenBank/DDBJ databases">
        <title>Genome of a novel bacterium of the phylum Verrucomicrobia, Oleiharenicola sp. KSB-15.</title>
        <authorList>
            <person name="Chung J.-H."/>
            <person name="Ahn J.-H."/>
            <person name="Yoon Y."/>
            <person name="Kim D.-Y."/>
            <person name="An S.-H."/>
            <person name="Park I."/>
            <person name="Yeon J."/>
        </authorList>
    </citation>
    <scope>NUCLEOTIDE SEQUENCE</scope>
    <source>
        <strain evidence="1">KSB-15</strain>
    </source>
</reference>
<dbReference type="RefSeq" id="WP_220164440.1">
    <property type="nucleotide sequence ID" value="NZ_CP080507.1"/>
</dbReference>
<dbReference type="NCBIfam" id="TIGR00022">
    <property type="entry name" value="YhcH/YjgK/YiaL family protein"/>
    <property type="match status" value="1"/>
</dbReference>
<protein>
    <submittedName>
        <fullName evidence="1">YhcH/YjgK/YiaL family protein</fullName>
    </submittedName>
</protein>
<dbReference type="Gene3D" id="2.60.120.370">
    <property type="entry name" value="YhcH/YjgK/YiaL"/>
    <property type="match status" value="1"/>
</dbReference>
<evidence type="ECO:0000313" key="1">
    <source>
        <dbReference type="EMBL" id="QYM79953.1"/>
    </source>
</evidence>
<organism evidence="1 2">
    <name type="scientific">Horticoccus luteus</name>
    <dbReference type="NCBI Taxonomy" id="2862869"/>
    <lineage>
        <taxon>Bacteria</taxon>
        <taxon>Pseudomonadati</taxon>
        <taxon>Verrucomicrobiota</taxon>
        <taxon>Opitutia</taxon>
        <taxon>Opitutales</taxon>
        <taxon>Opitutaceae</taxon>
        <taxon>Horticoccus</taxon>
    </lineage>
</organism>
<dbReference type="InterPro" id="IPR037012">
    <property type="entry name" value="NanQ/TabA/YiaL_sf"/>
</dbReference>
<proteinExistence type="predicted"/>
<dbReference type="KEGG" id="ole:K0B96_04870"/>
<dbReference type="AlphaFoldDB" id="A0A8F9TY90"/>
<dbReference type="PANTHER" id="PTHR34986">
    <property type="entry name" value="EVOLVED BETA-GALACTOSIDASE SUBUNIT BETA"/>
    <property type="match status" value="1"/>
</dbReference>
<dbReference type="SUPFAM" id="SSF51197">
    <property type="entry name" value="Clavaminate synthase-like"/>
    <property type="match status" value="1"/>
</dbReference>
<dbReference type="InterPro" id="IPR004375">
    <property type="entry name" value="NanQ/TabA/YiaL"/>
</dbReference>
<evidence type="ECO:0000313" key="2">
    <source>
        <dbReference type="Proteomes" id="UP000825051"/>
    </source>
</evidence>
<keyword evidence="2" id="KW-1185">Reference proteome</keyword>
<dbReference type="PANTHER" id="PTHR34986:SF1">
    <property type="entry name" value="PROTEIN YIAL"/>
    <property type="match status" value="1"/>
</dbReference>
<name>A0A8F9TY90_9BACT</name>
<dbReference type="EMBL" id="CP080507">
    <property type="protein sequence ID" value="QYM79953.1"/>
    <property type="molecule type" value="Genomic_DNA"/>
</dbReference>
<dbReference type="Pfam" id="PF04074">
    <property type="entry name" value="DUF386"/>
    <property type="match status" value="1"/>
</dbReference>
<dbReference type="GO" id="GO:0005829">
    <property type="term" value="C:cytosol"/>
    <property type="evidence" value="ECO:0007669"/>
    <property type="project" value="TreeGrafter"/>
</dbReference>
<dbReference type="Proteomes" id="UP000825051">
    <property type="component" value="Chromosome"/>
</dbReference>
<accession>A0A8F9TY90</accession>